<reference evidence="7" key="1">
    <citation type="submission" date="2018-05" db="EMBL/GenBank/DDBJ databases">
        <authorList>
            <person name="Lanie J.A."/>
            <person name="Ng W.-L."/>
            <person name="Kazmierczak K.M."/>
            <person name="Andrzejewski T.M."/>
            <person name="Davidsen T.M."/>
            <person name="Wayne K.J."/>
            <person name="Tettelin H."/>
            <person name="Glass J.I."/>
            <person name="Rusch D."/>
            <person name="Podicherti R."/>
            <person name="Tsui H.-C.T."/>
            <person name="Winkler M.E."/>
        </authorList>
    </citation>
    <scope>NUCLEOTIDE SEQUENCE</scope>
</reference>
<dbReference type="InterPro" id="IPR036467">
    <property type="entry name" value="LS/RS_sf"/>
</dbReference>
<protein>
    <recommendedName>
        <fullName evidence="3">6,7-dimethyl-8-ribityllumazine synthase</fullName>
        <ecNumber evidence="3">2.5.1.78</ecNumber>
    </recommendedName>
</protein>
<evidence type="ECO:0000256" key="5">
    <source>
        <dbReference type="ARBA" id="ARBA00022679"/>
    </source>
</evidence>
<comment type="pathway">
    <text evidence="1">Cofactor biosynthesis; riboflavin biosynthesis; riboflavin from 2-hydroxy-3-oxobutyl phosphate and 5-amino-6-(D-ribitylamino)uracil: step 1/2.</text>
</comment>
<accession>A0A383B959</accession>
<feature type="non-terminal residue" evidence="7">
    <location>
        <position position="51"/>
    </location>
</feature>
<dbReference type="EC" id="2.5.1.78" evidence="3"/>
<evidence type="ECO:0000256" key="2">
    <source>
        <dbReference type="ARBA" id="ARBA00007424"/>
    </source>
</evidence>
<organism evidence="7">
    <name type="scientific">marine metagenome</name>
    <dbReference type="NCBI Taxonomy" id="408172"/>
    <lineage>
        <taxon>unclassified sequences</taxon>
        <taxon>metagenomes</taxon>
        <taxon>ecological metagenomes</taxon>
    </lineage>
</organism>
<dbReference type="EMBL" id="UINC01198143">
    <property type="protein sequence ID" value="SVE15968.1"/>
    <property type="molecule type" value="Genomic_DNA"/>
</dbReference>
<gene>
    <name evidence="7" type="ORF">METZ01_LOCUS468822</name>
</gene>
<sequence>MDGSNLRIGIVVAKFNEFITDKLLEGAEEGLAECGVSTNEITVAPVPGSFE</sequence>
<evidence type="ECO:0000256" key="6">
    <source>
        <dbReference type="ARBA" id="ARBA00048785"/>
    </source>
</evidence>
<evidence type="ECO:0000313" key="7">
    <source>
        <dbReference type="EMBL" id="SVE15968.1"/>
    </source>
</evidence>
<evidence type="ECO:0000256" key="4">
    <source>
        <dbReference type="ARBA" id="ARBA00022619"/>
    </source>
</evidence>
<dbReference type="SUPFAM" id="SSF52121">
    <property type="entry name" value="Lumazine synthase"/>
    <property type="match status" value="1"/>
</dbReference>
<evidence type="ECO:0000256" key="1">
    <source>
        <dbReference type="ARBA" id="ARBA00004917"/>
    </source>
</evidence>
<dbReference type="InterPro" id="IPR034964">
    <property type="entry name" value="LS"/>
</dbReference>
<dbReference type="UniPathway" id="UPA00275">
    <property type="reaction ID" value="UER00404"/>
</dbReference>
<dbReference type="GO" id="GO:0009349">
    <property type="term" value="C:riboflavin synthase complex"/>
    <property type="evidence" value="ECO:0007669"/>
    <property type="project" value="InterPro"/>
</dbReference>
<evidence type="ECO:0000256" key="3">
    <source>
        <dbReference type="ARBA" id="ARBA00012664"/>
    </source>
</evidence>
<dbReference type="GO" id="GO:0005829">
    <property type="term" value="C:cytosol"/>
    <property type="evidence" value="ECO:0007669"/>
    <property type="project" value="TreeGrafter"/>
</dbReference>
<keyword evidence="4" id="KW-0686">Riboflavin biosynthesis</keyword>
<dbReference type="InterPro" id="IPR002180">
    <property type="entry name" value="LS/RS"/>
</dbReference>
<name>A0A383B959_9ZZZZ</name>
<dbReference type="GO" id="GO:0000906">
    <property type="term" value="F:6,7-dimethyl-8-ribityllumazine synthase activity"/>
    <property type="evidence" value="ECO:0007669"/>
    <property type="project" value="UniProtKB-EC"/>
</dbReference>
<dbReference type="PANTHER" id="PTHR21058">
    <property type="entry name" value="6,7-DIMETHYL-8-RIBITYLLUMAZINE SYNTHASE DMRL SYNTHASE LUMAZINE SYNTHASE"/>
    <property type="match status" value="1"/>
</dbReference>
<dbReference type="AlphaFoldDB" id="A0A383B959"/>
<dbReference type="GO" id="GO:0009231">
    <property type="term" value="P:riboflavin biosynthetic process"/>
    <property type="evidence" value="ECO:0007669"/>
    <property type="project" value="UniProtKB-UniPathway"/>
</dbReference>
<dbReference type="PANTHER" id="PTHR21058:SF0">
    <property type="entry name" value="6,7-DIMETHYL-8-RIBITYLLUMAZINE SYNTHASE"/>
    <property type="match status" value="1"/>
</dbReference>
<dbReference type="Pfam" id="PF00885">
    <property type="entry name" value="DMRL_synthase"/>
    <property type="match status" value="1"/>
</dbReference>
<comment type="catalytic activity">
    <reaction evidence="6">
        <text>(2S)-2-hydroxy-3-oxobutyl phosphate + 5-amino-6-(D-ribitylamino)uracil = 6,7-dimethyl-8-(1-D-ribityl)lumazine + phosphate + 2 H2O + H(+)</text>
        <dbReference type="Rhea" id="RHEA:26152"/>
        <dbReference type="ChEBI" id="CHEBI:15377"/>
        <dbReference type="ChEBI" id="CHEBI:15378"/>
        <dbReference type="ChEBI" id="CHEBI:15934"/>
        <dbReference type="ChEBI" id="CHEBI:43474"/>
        <dbReference type="ChEBI" id="CHEBI:58201"/>
        <dbReference type="ChEBI" id="CHEBI:58830"/>
        <dbReference type="EC" id="2.5.1.78"/>
    </reaction>
</comment>
<proteinExistence type="inferred from homology"/>
<comment type="similarity">
    <text evidence="2">Belongs to the DMRL synthase family.</text>
</comment>
<dbReference type="Gene3D" id="3.40.50.960">
    <property type="entry name" value="Lumazine/riboflavin synthase"/>
    <property type="match status" value="1"/>
</dbReference>
<keyword evidence="5" id="KW-0808">Transferase</keyword>